<sequence>MTGFPRVPSRIVNCGAVRMSEFLNSAISAHLSWKGQLRRAMESPTSLNVAEAESDCLCSLGKWLQGTKGKERDSSEFKSLVASHATFHKAAGRVARLIQAGKQQEATAALEGGEFATASKETVKAIMALKTKLAAA</sequence>
<dbReference type="OrthoDB" id="7190795at2"/>
<accession>A0A4R4DA56</accession>
<evidence type="ECO:0000313" key="2">
    <source>
        <dbReference type="EMBL" id="TCZ56290.1"/>
    </source>
</evidence>
<dbReference type="Pfam" id="PF13682">
    <property type="entry name" value="CZB"/>
    <property type="match status" value="1"/>
</dbReference>
<organism evidence="2 3">
    <name type="scientific">Roseicella aquatilis</name>
    <dbReference type="NCBI Taxonomy" id="2527868"/>
    <lineage>
        <taxon>Bacteria</taxon>
        <taxon>Pseudomonadati</taxon>
        <taxon>Pseudomonadota</taxon>
        <taxon>Alphaproteobacteria</taxon>
        <taxon>Acetobacterales</taxon>
        <taxon>Roseomonadaceae</taxon>
        <taxon>Roseicella</taxon>
    </lineage>
</organism>
<dbReference type="EMBL" id="SKBM01000023">
    <property type="protein sequence ID" value="TCZ56290.1"/>
    <property type="molecule type" value="Genomic_DNA"/>
</dbReference>
<reference evidence="2 3" key="1">
    <citation type="submission" date="2019-03" db="EMBL/GenBank/DDBJ databases">
        <title>Paracraurococcus aquatilis NE82 genome sequence.</title>
        <authorList>
            <person name="Zhao Y."/>
            <person name="Du Z."/>
        </authorList>
    </citation>
    <scope>NUCLEOTIDE SEQUENCE [LARGE SCALE GENOMIC DNA]</scope>
    <source>
        <strain evidence="2 3">NE82</strain>
    </source>
</reference>
<protein>
    <recommendedName>
        <fullName evidence="1">Chemoreceptor zinc-binding domain-containing protein</fullName>
    </recommendedName>
</protein>
<dbReference type="Gene3D" id="1.20.120.30">
    <property type="entry name" value="Aspartate receptor, ligand-binding domain"/>
    <property type="match status" value="1"/>
</dbReference>
<evidence type="ECO:0000259" key="1">
    <source>
        <dbReference type="Pfam" id="PF13682"/>
    </source>
</evidence>
<name>A0A4R4DA56_9PROT</name>
<keyword evidence="3" id="KW-1185">Reference proteome</keyword>
<dbReference type="AlphaFoldDB" id="A0A4R4DA56"/>
<dbReference type="InterPro" id="IPR025991">
    <property type="entry name" value="Chemoreceptor_zinc-bind_dom"/>
</dbReference>
<gene>
    <name evidence="2" type="ORF">EXY23_20115</name>
</gene>
<comment type="caution">
    <text evidence="2">The sequence shown here is derived from an EMBL/GenBank/DDBJ whole genome shotgun (WGS) entry which is preliminary data.</text>
</comment>
<evidence type="ECO:0000313" key="3">
    <source>
        <dbReference type="Proteomes" id="UP000295023"/>
    </source>
</evidence>
<dbReference type="Proteomes" id="UP000295023">
    <property type="component" value="Unassembled WGS sequence"/>
</dbReference>
<proteinExistence type="predicted"/>
<feature type="domain" description="Chemoreceptor zinc-binding" evidence="1">
    <location>
        <begin position="30"/>
        <end position="94"/>
    </location>
</feature>